<name>B8HTY8_CYAP4</name>
<organism evidence="1">
    <name type="scientific">Cyanothece sp. (strain PCC 7425 / ATCC 29141)</name>
    <dbReference type="NCBI Taxonomy" id="395961"/>
    <lineage>
        <taxon>Bacteria</taxon>
        <taxon>Bacillati</taxon>
        <taxon>Cyanobacteriota</taxon>
        <taxon>Cyanophyceae</taxon>
        <taxon>Gomontiellales</taxon>
        <taxon>Cyanothecaceae</taxon>
        <taxon>Cyanothece</taxon>
    </lineage>
</organism>
<dbReference type="NCBIfam" id="TIGR03678">
    <property type="entry name" value="het_cyc_patell"/>
    <property type="match status" value="1"/>
</dbReference>
<dbReference type="AlphaFoldDB" id="B8HTY8"/>
<dbReference type="Pfam" id="PF19155">
    <property type="entry name" value="DUF5837"/>
    <property type="match status" value="1"/>
</dbReference>
<dbReference type="HOGENOM" id="CLU_193731_1_0_3"/>
<accession>B8HTY8</accession>
<proteinExistence type="predicted"/>
<gene>
    <name evidence="1" type="ordered locus">Cyan7425_0517</name>
</gene>
<reference evidence="1" key="1">
    <citation type="submission" date="2009-01" db="EMBL/GenBank/DDBJ databases">
        <title>Complete sequence of chromosome Cyanothece sp. PCC 7425.</title>
        <authorList>
            <consortium name="US DOE Joint Genome Institute"/>
            <person name="Lucas S."/>
            <person name="Copeland A."/>
            <person name="Lapidus A."/>
            <person name="Glavina del Rio T."/>
            <person name="Dalin E."/>
            <person name="Tice H."/>
            <person name="Bruce D."/>
            <person name="Goodwin L."/>
            <person name="Pitluck S."/>
            <person name="Sims D."/>
            <person name="Meineke L."/>
            <person name="Brettin T."/>
            <person name="Detter J.C."/>
            <person name="Han C."/>
            <person name="Larimer F."/>
            <person name="Land M."/>
            <person name="Hauser L."/>
            <person name="Kyrpides N."/>
            <person name="Ovchinnikova G."/>
            <person name="Liberton M."/>
            <person name="Stoeckel J."/>
            <person name="Banerjee A."/>
            <person name="Singh A."/>
            <person name="Page L."/>
            <person name="Sato H."/>
            <person name="Zhao L."/>
            <person name="Sherman L."/>
            <person name="Pakrasi H."/>
            <person name="Richardson P."/>
        </authorList>
    </citation>
    <scope>NUCLEOTIDE SEQUENCE</scope>
    <source>
        <strain evidence="1">PCC 7425</strain>
    </source>
</reference>
<dbReference type="InterPro" id="IPR022264">
    <property type="entry name" value="Microcy/ptell_bactrcn_lead_pep"/>
</dbReference>
<dbReference type="KEGG" id="cyn:Cyan7425_0517"/>
<dbReference type="eggNOG" id="ENOG5033KBJ">
    <property type="taxonomic scope" value="Bacteria"/>
</dbReference>
<protein>
    <submittedName>
        <fullName evidence="1">Uncharacterized protein</fullName>
    </submittedName>
</protein>
<dbReference type="EMBL" id="CP001344">
    <property type="protein sequence ID" value="ACL42908.1"/>
    <property type="molecule type" value="Genomic_DNA"/>
</dbReference>
<sequence>MDLQNLLPHQAHPIQRTTAGQLPAELAELSEEALGGKGLNVLASGIGMCCSGWMCSYEGDDAE</sequence>
<dbReference type="InterPro" id="IPR044050">
    <property type="entry name" value="DUF5837"/>
</dbReference>
<evidence type="ECO:0000313" key="1">
    <source>
        <dbReference type="EMBL" id="ACL42908.1"/>
    </source>
</evidence>
<dbReference type="STRING" id="395961.Cyan7425_0517"/>